<evidence type="ECO:0000256" key="11">
    <source>
        <dbReference type="ARBA" id="ARBA00023235"/>
    </source>
</evidence>
<keyword evidence="8 15" id="KW-0067">ATP-binding</keyword>
<proteinExistence type="inferred from homology"/>
<evidence type="ECO:0000256" key="3">
    <source>
        <dbReference type="ARBA" id="ARBA00022741"/>
    </source>
</evidence>
<evidence type="ECO:0000256" key="4">
    <source>
        <dbReference type="ARBA" id="ARBA00022763"/>
    </source>
</evidence>
<dbReference type="EC" id="5.6.2.4" evidence="13"/>
<keyword evidence="2" id="KW-0540">Nuclease</keyword>
<dbReference type="InterPro" id="IPR011335">
    <property type="entry name" value="Restrct_endonuc-II-like"/>
</dbReference>
<dbReference type="Gene3D" id="3.40.50.300">
    <property type="entry name" value="P-loop containing nucleotide triphosphate hydrolases"/>
    <property type="match status" value="3"/>
</dbReference>
<keyword evidence="9" id="KW-0238">DNA-binding</keyword>
<keyword evidence="19" id="KW-1185">Reference proteome</keyword>
<evidence type="ECO:0000256" key="13">
    <source>
        <dbReference type="ARBA" id="ARBA00034808"/>
    </source>
</evidence>
<keyword evidence="5 15" id="KW-0378">Hydrolase</keyword>
<dbReference type="Gene3D" id="3.90.320.10">
    <property type="match status" value="1"/>
</dbReference>
<keyword evidence="4" id="KW-0227">DNA damage</keyword>
<evidence type="ECO:0000256" key="6">
    <source>
        <dbReference type="ARBA" id="ARBA00022806"/>
    </source>
</evidence>
<evidence type="ECO:0000256" key="12">
    <source>
        <dbReference type="ARBA" id="ARBA00034617"/>
    </source>
</evidence>
<keyword evidence="10" id="KW-0234">DNA repair</keyword>
<comment type="similarity">
    <text evidence="1">Belongs to the helicase family. UvrD subfamily.</text>
</comment>
<dbReference type="CDD" id="cd17932">
    <property type="entry name" value="DEXQc_UvrD"/>
    <property type="match status" value="1"/>
</dbReference>
<evidence type="ECO:0000256" key="5">
    <source>
        <dbReference type="ARBA" id="ARBA00022801"/>
    </source>
</evidence>
<name>A0ABY8H3F9_9MICC</name>
<dbReference type="EMBL" id="CP121252">
    <property type="protein sequence ID" value="WFP15665.1"/>
    <property type="molecule type" value="Genomic_DNA"/>
</dbReference>
<keyword evidence="3 15" id="KW-0547">Nucleotide-binding</keyword>
<dbReference type="SUPFAM" id="SSF52980">
    <property type="entry name" value="Restriction endonuclease-like"/>
    <property type="match status" value="1"/>
</dbReference>
<organism evidence="18 19">
    <name type="scientific">Citricoccus muralis</name>
    <dbReference type="NCBI Taxonomy" id="169134"/>
    <lineage>
        <taxon>Bacteria</taxon>
        <taxon>Bacillati</taxon>
        <taxon>Actinomycetota</taxon>
        <taxon>Actinomycetes</taxon>
        <taxon>Micrococcales</taxon>
        <taxon>Micrococcaceae</taxon>
        <taxon>Citricoccus</taxon>
    </lineage>
</organism>
<evidence type="ECO:0000256" key="14">
    <source>
        <dbReference type="ARBA" id="ARBA00048988"/>
    </source>
</evidence>
<comment type="catalytic activity">
    <reaction evidence="12">
        <text>Couples ATP hydrolysis with the unwinding of duplex DNA by translocating in the 3'-5' direction.</text>
        <dbReference type="EC" id="5.6.2.4"/>
    </reaction>
</comment>
<dbReference type="GO" id="GO:0016787">
    <property type="term" value="F:hydrolase activity"/>
    <property type="evidence" value="ECO:0007669"/>
    <property type="project" value="UniProtKB-KW"/>
</dbReference>
<evidence type="ECO:0000256" key="1">
    <source>
        <dbReference type="ARBA" id="ARBA00009922"/>
    </source>
</evidence>
<keyword evidence="6 15" id="KW-0347">Helicase</keyword>
<gene>
    <name evidence="18" type="ORF">P8192_09665</name>
</gene>
<dbReference type="InterPro" id="IPR014017">
    <property type="entry name" value="DNA_helicase_UvrD-like_C"/>
</dbReference>
<evidence type="ECO:0000313" key="19">
    <source>
        <dbReference type="Proteomes" id="UP001219037"/>
    </source>
</evidence>
<evidence type="ECO:0000256" key="2">
    <source>
        <dbReference type="ARBA" id="ARBA00022722"/>
    </source>
</evidence>
<evidence type="ECO:0000256" key="8">
    <source>
        <dbReference type="ARBA" id="ARBA00022840"/>
    </source>
</evidence>
<feature type="domain" description="UvrD-like helicase ATP-binding" evidence="16">
    <location>
        <begin position="28"/>
        <end position="368"/>
    </location>
</feature>
<dbReference type="InterPro" id="IPR000212">
    <property type="entry name" value="DNA_helicase_UvrD/REP"/>
</dbReference>
<feature type="domain" description="UvrD-like helicase C-terminal" evidence="17">
    <location>
        <begin position="369"/>
        <end position="679"/>
    </location>
</feature>
<keyword evidence="7" id="KW-0269">Exonuclease</keyword>
<dbReference type="InterPro" id="IPR038726">
    <property type="entry name" value="PDDEXK_AddAB-type"/>
</dbReference>
<dbReference type="Pfam" id="PF00580">
    <property type="entry name" value="UvrD-helicase"/>
    <property type="match status" value="1"/>
</dbReference>
<evidence type="ECO:0000256" key="15">
    <source>
        <dbReference type="PROSITE-ProRule" id="PRU00560"/>
    </source>
</evidence>
<evidence type="ECO:0000259" key="17">
    <source>
        <dbReference type="PROSITE" id="PS51217"/>
    </source>
</evidence>
<dbReference type="PANTHER" id="PTHR11070">
    <property type="entry name" value="UVRD / RECB / PCRA DNA HELICASE FAMILY MEMBER"/>
    <property type="match status" value="1"/>
</dbReference>
<evidence type="ECO:0000256" key="7">
    <source>
        <dbReference type="ARBA" id="ARBA00022839"/>
    </source>
</evidence>
<dbReference type="Gene3D" id="1.10.10.160">
    <property type="match status" value="1"/>
</dbReference>
<keyword evidence="11" id="KW-0413">Isomerase</keyword>
<dbReference type="SUPFAM" id="SSF52540">
    <property type="entry name" value="P-loop containing nucleoside triphosphate hydrolases"/>
    <property type="match status" value="1"/>
</dbReference>
<evidence type="ECO:0000259" key="16">
    <source>
        <dbReference type="PROSITE" id="PS51198"/>
    </source>
</evidence>
<comment type="catalytic activity">
    <reaction evidence="14">
        <text>ATP + H2O = ADP + phosphate + H(+)</text>
        <dbReference type="Rhea" id="RHEA:13065"/>
        <dbReference type="ChEBI" id="CHEBI:15377"/>
        <dbReference type="ChEBI" id="CHEBI:15378"/>
        <dbReference type="ChEBI" id="CHEBI:30616"/>
        <dbReference type="ChEBI" id="CHEBI:43474"/>
        <dbReference type="ChEBI" id="CHEBI:456216"/>
        <dbReference type="EC" id="5.6.2.4"/>
    </reaction>
</comment>
<dbReference type="PROSITE" id="PS51198">
    <property type="entry name" value="UVRD_HELICASE_ATP_BIND"/>
    <property type="match status" value="1"/>
</dbReference>
<dbReference type="Proteomes" id="UP001219037">
    <property type="component" value="Chromosome"/>
</dbReference>
<dbReference type="GO" id="GO:0004386">
    <property type="term" value="F:helicase activity"/>
    <property type="evidence" value="ECO:0007669"/>
    <property type="project" value="UniProtKB-KW"/>
</dbReference>
<dbReference type="InterPro" id="IPR014016">
    <property type="entry name" value="UvrD-like_ATP-bd"/>
</dbReference>
<dbReference type="Gene3D" id="1.10.486.10">
    <property type="entry name" value="PCRA, domain 4"/>
    <property type="match status" value="1"/>
</dbReference>
<evidence type="ECO:0000256" key="9">
    <source>
        <dbReference type="ARBA" id="ARBA00023125"/>
    </source>
</evidence>
<reference evidence="18 19" key="1">
    <citation type="submission" date="2023-04" db="EMBL/GenBank/DDBJ databases">
        <title>Funneling lignin-derived compounds into biodiesel using alkali-halophilic Citricoccus sp. P2.</title>
        <authorList>
            <person name="Luo C.-B."/>
        </authorList>
    </citation>
    <scope>NUCLEOTIDE SEQUENCE [LARGE SCALE GENOMIC DNA]</scope>
    <source>
        <strain evidence="18 19">P2</strain>
    </source>
</reference>
<dbReference type="PROSITE" id="PS51217">
    <property type="entry name" value="UVRD_HELICASE_CTER"/>
    <property type="match status" value="1"/>
</dbReference>
<dbReference type="RefSeq" id="WP_278156589.1">
    <property type="nucleotide sequence ID" value="NZ_CP121252.1"/>
</dbReference>
<accession>A0ABY8H3F9</accession>
<dbReference type="InterPro" id="IPR013986">
    <property type="entry name" value="DExx_box_DNA_helicase_dom_sf"/>
</dbReference>
<dbReference type="InterPro" id="IPR027417">
    <property type="entry name" value="P-loop_NTPase"/>
</dbReference>
<dbReference type="Pfam" id="PF13361">
    <property type="entry name" value="UvrD_C"/>
    <property type="match status" value="2"/>
</dbReference>
<dbReference type="InterPro" id="IPR011604">
    <property type="entry name" value="PDDEXK-like_dom_sf"/>
</dbReference>
<evidence type="ECO:0000256" key="10">
    <source>
        <dbReference type="ARBA" id="ARBA00023204"/>
    </source>
</evidence>
<dbReference type="Pfam" id="PF12705">
    <property type="entry name" value="PDDEXK_1"/>
    <property type="match status" value="1"/>
</dbReference>
<feature type="binding site" evidence="15">
    <location>
        <begin position="49"/>
        <end position="56"/>
    </location>
    <ligand>
        <name>ATP</name>
        <dbReference type="ChEBI" id="CHEBI:30616"/>
    </ligand>
</feature>
<protein>
    <recommendedName>
        <fullName evidence="13">DNA 3'-5' helicase</fullName>
        <ecNumber evidence="13">5.6.2.4</ecNumber>
    </recommendedName>
</protein>
<sequence>MSTWGTVRYSARDLVDALQAQRPADERHYPTDEQQRIIESGPEPLLVVAGAGSGKTHTMTDRVVWLVANGFVRPEEILGVTFTRKAAGELAQRINAAIARLAADEQLDVPLDPADIGRASVSTYHSYANALVADHGLRIGVEPDARLIGEAQSFQLASRVVREFHGDLSFTSARAATLVKRLRQLAGDCAEHLVAPERVKEYLAGLQAEADALPLKRGRGNAKTRGIVEMIQMRTVLADMVTAYSDLKRAESVMDYGDLVAHAARIASEIPEVGIVERQRYKVVLLDEFQDTSHAQMELFSGLFGSSSGTGIGHPVTAVGDPNQSIYGFRGASAGQLFSFPERFPTLDDDGARHPAATAQLTTAWRNAEHILDGANAIAAPLRSAGTTQQIAELKPRLGAPAGEIVAHWFTDTATEAARIAEMFAEQLPADSGRTGAVLCRARSQFTPIAEALDAAGVPYEIIGLSGLLRTPEVIELNALLNVLADPTRSDSLIRVITNARWRIGPADIWVLQEHARGLARNRPGAQREQAPEDVDSSSLIEALLSLPPANWTSPSGRHFSAEGHRRLTQLGTEITRLSTQLHLPLPELIRYVERSTGLGQEVLSHPGSTMPTARRNLDAFIEAAESFAASADPTAGDELLAFLTWLDVAEEEEDGLNAVPAEPTADAVQLLTAHASKGLEWDVVVVPGLARKTFPSEKKDLWTKETQGSLPWDLRGDAASLPQWRRDGWDTLNDWAEAALGRSEKQVEEHGPDFTMAVDAHVATEERRLAYVAYTRAKDLLWISGAAWKGTAKTQGEPSVFLTEMQDHPAVTVGTWATEEEIGESNPTAERTLAAEWPYDPLDGPTVLNLQESANLSTDGATDMPSRLRPRRAGLEAAAQRVRDAEADLSMISTPDLAQRVSWVLDRRHAQRGRPADTSIVLPSHVSTSTFVELADDPTAVARQLRRPMPRQPKPAARAGTVFHSWIEEHYATIRPGVTGMLDFEDPHLAVDDDVDAALGVTDLREKFKATRWADTPPALVEAAVETTVGGITLRGRVDAIFRTGGDPSQEFDPDAQWELVDWKTGQVPRTEDDLQLKGLQLAVYRLAWSRLHHIPLENITGRFVYIAHGVERTPHHLADEAELERILAEALA</sequence>
<dbReference type="PANTHER" id="PTHR11070:SF55">
    <property type="entry name" value="DNA 3'-5' HELICASE"/>
    <property type="match status" value="1"/>
</dbReference>
<evidence type="ECO:0000313" key="18">
    <source>
        <dbReference type="EMBL" id="WFP15665.1"/>
    </source>
</evidence>